<comment type="caution">
    <text evidence="2">The sequence shown here is derived from an EMBL/GenBank/DDBJ whole genome shotgun (WGS) entry which is preliminary data.</text>
</comment>
<organism evidence="2 3">
    <name type="scientific">Candidatus Limivivens intestinipullorum</name>
    <dbReference type="NCBI Taxonomy" id="2840858"/>
    <lineage>
        <taxon>Bacteria</taxon>
        <taxon>Bacillati</taxon>
        <taxon>Bacillota</taxon>
        <taxon>Clostridia</taxon>
        <taxon>Lachnospirales</taxon>
        <taxon>Lachnospiraceae</taxon>
        <taxon>Lachnospiraceae incertae sedis</taxon>
        <taxon>Candidatus Limivivens</taxon>
    </lineage>
</organism>
<reference evidence="2" key="1">
    <citation type="submission" date="2020-10" db="EMBL/GenBank/DDBJ databases">
        <authorList>
            <person name="Gilroy R."/>
        </authorList>
    </citation>
    <scope>NUCLEOTIDE SEQUENCE</scope>
    <source>
        <strain evidence="2">CHK190-19873</strain>
    </source>
</reference>
<evidence type="ECO:0000313" key="2">
    <source>
        <dbReference type="EMBL" id="HIS32954.1"/>
    </source>
</evidence>
<protein>
    <submittedName>
        <fullName evidence="2">Uncharacterized protein</fullName>
    </submittedName>
</protein>
<dbReference type="EMBL" id="DVIQ01000108">
    <property type="protein sequence ID" value="HIS32954.1"/>
    <property type="molecule type" value="Genomic_DNA"/>
</dbReference>
<dbReference type="Proteomes" id="UP000823935">
    <property type="component" value="Unassembled WGS sequence"/>
</dbReference>
<gene>
    <name evidence="2" type="ORF">IAB44_15620</name>
</gene>
<accession>A0A9D1EW60</accession>
<reference evidence="2" key="2">
    <citation type="journal article" date="2021" name="PeerJ">
        <title>Extensive microbial diversity within the chicken gut microbiome revealed by metagenomics and culture.</title>
        <authorList>
            <person name="Gilroy R."/>
            <person name="Ravi A."/>
            <person name="Getino M."/>
            <person name="Pursley I."/>
            <person name="Horton D.L."/>
            <person name="Alikhan N.F."/>
            <person name="Baker D."/>
            <person name="Gharbi K."/>
            <person name="Hall N."/>
            <person name="Watson M."/>
            <person name="Adriaenssens E.M."/>
            <person name="Foster-Nyarko E."/>
            <person name="Jarju S."/>
            <person name="Secka A."/>
            <person name="Antonio M."/>
            <person name="Oren A."/>
            <person name="Chaudhuri R.R."/>
            <person name="La Ragione R."/>
            <person name="Hildebrand F."/>
            <person name="Pallen M.J."/>
        </authorList>
    </citation>
    <scope>NUCLEOTIDE SEQUENCE</scope>
    <source>
        <strain evidence="2">CHK190-19873</strain>
    </source>
</reference>
<proteinExistence type="predicted"/>
<dbReference type="AlphaFoldDB" id="A0A9D1EW60"/>
<evidence type="ECO:0000256" key="1">
    <source>
        <dbReference type="SAM" id="SignalP"/>
    </source>
</evidence>
<name>A0A9D1EW60_9FIRM</name>
<evidence type="ECO:0000313" key="3">
    <source>
        <dbReference type="Proteomes" id="UP000823935"/>
    </source>
</evidence>
<sequence>MKRNIRRIICILGAVMCLMMATMAASAQTIIFNVTYPNDVYSYAAKKADSEQRFYVTGTSFSRSDIDLYCYSQQLQDGSVISNTVAINRYNPSKNAAYQKYAEPDLLYQLVTNASVVGFNVEGRYTP</sequence>
<feature type="chain" id="PRO_5039041881" evidence="1">
    <location>
        <begin position="28"/>
        <end position="127"/>
    </location>
</feature>
<feature type="signal peptide" evidence="1">
    <location>
        <begin position="1"/>
        <end position="27"/>
    </location>
</feature>
<keyword evidence="1" id="KW-0732">Signal</keyword>